<feature type="region of interest" description="Disordered" evidence="1">
    <location>
        <begin position="1"/>
        <end position="21"/>
    </location>
</feature>
<proteinExistence type="predicted"/>
<dbReference type="Proteomes" id="UP000789595">
    <property type="component" value="Unassembled WGS sequence"/>
</dbReference>
<protein>
    <submittedName>
        <fullName evidence="2">Uncharacterized protein</fullName>
    </submittedName>
</protein>
<dbReference type="EMBL" id="CAKKNE010000002">
    <property type="protein sequence ID" value="CAH0367169.1"/>
    <property type="molecule type" value="Genomic_DNA"/>
</dbReference>
<sequence>MVYRPQTHARPHEPSQRDIEASDAEVQRFLDDPEAADVDWETYAAGYKWGPDFVRYFNEALAANGERTDGVYGDRGLEAWPEARVVDCPLARRLDGALGRAADARTRKICADHAACVEALLRDFVARHEPAPAAAADPPPASAAAMSVDDPHSAPFTPHAPRRSQLDPVSTDSEDEDDAIAPRGLGAFDGYGSRDDDDDDADSGGGDDWSAPAASPDARERGFDRDDDYSAEDDLCKGVRRMSTTPQKAPEPRAPFRHYSYRDADERPPAWQRKSAF</sequence>
<dbReference type="AlphaFoldDB" id="A0A8J2SGD5"/>
<evidence type="ECO:0000313" key="2">
    <source>
        <dbReference type="EMBL" id="CAH0367169.1"/>
    </source>
</evidence>
<reference evidence="2" key="1">
    <citation type="submission" date="2021-11" db="EMBL/GenBank/DDBJ databases">
        <authorList>
            <consortium name="Genoscope - CEA"/>
            <person name="William W."/>
        </authorList>
    </citation>
    <scope>NUCLEOTIDE SEQUENCE</scope>
</reference>
<organism evidence="2 3">
    <name type="scientific">Pelagomonas calceolata</name>
    <dbReference type="NCBI Taxonomy" id="35677"/>
    <lineage>
        <taxon>Eukaryota</taxon>
        <taxon>Sar</taxon>
        <taxon>Stramenopiles</taxon>
        <taxon>Ochrophyta</taxon>
        <taxon>Pelagophyceae</taxon>
        <taxon>Pelagomonadales</taxon>
        <taxon>Pelagomonadaceae</taxon>
        <taxon>Pelagomonas</taxon>
    </lineage>
</organism>
<accession>A0A8J2SGD5</accession>
<feature type="compositionally biased region" description="Basic and acidic residues" evidence="1">
    <location>
        <begin position="10"/>
        <end position="21"/>
    </location>
</feature>
<name>A0A8J2SGD5_9STRA</name>
<evidence type="ECO:0000256" key="1">
    <source>
        <dbReference type="SAM" id="MobiDB-lite"/>
    </source>
</evidence>
<keyword evidence="3" id="KW-1185">Reference proteome</keyword>
<gene>
    <name evidence="2" type="ORF">PECAL_2P01780</name>
</gene>
<comment type="caution">
    <text evidence="2">The sequence shown here is derived from an EMBL/GenBank/DDBJ whole genome shotgun (WGS) entry which is preliminary data.</text>
</comment>
<feature type="region of interest" description="Disordered" evidence="1">
    <location>
        <begin position="131"/>
        <end position="277"/>
    </location>
</feature>
<evidence type="ECO:0000313" key="3">
    <source>
        <dbReference type="Proteomes" id="UP000789595"/>
    </source>
</evidence>